<evidence type="ECO:0000313" key="1">
    <source>
        <dbReference type="EMBL" id="VDI05295.1"/>
    </source>
</evidence>
<name>A0A8B6CH45_MYTGA</name>
<dbReference type="EMBL" id="UYJE01001797">
    <property type="protein sequence ID" value="VDI05295.1"/>
    <property type="molecule type" value="Genomic_DNA"/>
</dbReference>
<dbReference type="OrthoDB" id="6180847at2759"/>
<organism evidence="1 2">
    <name type="scientific">Mytilus galloprovincialis</name>
    <name type="common">Mediterranean mussel</name>
    <dbReference type="NCBI Taxonomy" id="29158"/>
    <lineage>
        <taxon>Eukaryota</taxon>
        <taxon>Metazoa</taxon>
        <taxon>Spiralia</taxon>
        <taxon>Lophotrochozoa</taxon>
        <taxon>Mollusca</taxon>
        <taxon>Bivalvia</taxon>
        <taxon>Autobranchia</taxon>
        <taxon>Pteriomorphia</taxon>
        <taxon>Mytilida</taxon>
        <taxon>Mytiloidea</taxon>
        <taxon>Mytilidae</taxon>
        <taxon>Mytilinae</taxon>
        <taxon>Mytilus</taxon>
    </lineage>
</organism>
<gene>
    <name evidence="1" type="ORF">MGAL_10B073159</name>
</gene>
<proteinExistence type="predicted"/>
<dbReference type="Gene3D" id="2.120.10.30">
    <property type="entry name" value="TolB, C-terminal domain"/>
    <property type="match status" value="1"/>
</dbReference>
<dbReference type="SUPFAM" id="SSF63825">
    <property type="entry name" value="YWTD domain"/>
    <property type="match status" value="1"/>
</dbReference>
<sequence length="425" mass="49119">MSAQQNQYIDLICDALFRRYSHFVSDLEDRSDKTLNEMSNKWELYIQKYRPIKDKMNRLYFIHENRHQFRKLLKENNRVKIITASNNLNKWFPVADIEKSYTIPRIEYEFKLKLGSEKLPKLWTLHLNEKPIDITKSIVCVNKLRYPNMAKIHSMEISGSNILLSNSHEITIAHRSENSPRIVTCPKSTHTTFLNSDTILACHENKILEVSLKEQNSNIKTFLKFPGLYTQGCFVCDNGYIICLTPKLMFSDKAALPIKNQVIKVDLSGETLIDIPSDSSDVFIFPTRCYQNPLSRDIYILDRTGSAAGELHIFKECGKYFRRYNGKPILHKKNFWPTDLGFIEEFTIITDVFNNTLHILNTYGDAMYFINTQYLWNTRLVQPASITVDSKQKVYIGSWSKGNIAVLRSPQLASCLPVTASNVAC</sequence>
<protein>
    <submittedName>
        <fullName evidence="1">Uncharacterized protein</fullName>
    </submittedName>
</protein>
<accession>A0A8B6CH45</accession>
<evidence type="ECO:0000313" key="2">
    <source>
        <dbReference type="Proteomes" id="UP000596742"/>
    </source>
</evidence>
<dbReference type="AlphaFoldDB" id="A0A8B6CH45"/>
<comment type="caution">
    <text evidence="1">The sequence shown here is derived from an EMBL/GenBank/DDBJ whole genome shotgun (WGS) entry which is preliminary data.</text>
</comment>
<keyword evidence="2" id="KW-1185">Reference proteome</keyword>
<dbReference type="Proteomes" id="UP000596742">
    <property type="component" value="Unassembled WGS sequence"/>
</dbReference>
<reference evidence="1" key="1">
    <citation type="submission" date="2018-11" db="EMBL/GenBank/DDBJ databases">
        <authorList>
            <person name="Alioto T."/>
            <person name="Alioto T."/>
        </authorList>
    </citation>
    <scope>NUCLEOTIDE SEQUENCE</scope>
</reference>
<dbReference type="InterPro" id="IPR011042">
    <property type="entry name" value="6-blade_b-propeller_TolB-like"/>
</dbReference>